<evidence type="ECO:0000313" key="1">
    <source>
        <dbReference type="EMBL" id="PWA30043.1"/>
    </source>
</evidence>
<evidence type="ECO:0000313" key="2">
    <source>
        <dbReference type="Proteomes" id="UP000250572"/>
    </source>
</evidence>
<protein>
    <submittedName>
        <fullName evidence="1">Uncharacterized protein</fullName>
    </submittedName>
</protein>
<name>A0A315W301_GAMAF</name>
<dbReference type="Proteomes" id="UP000250572">
    <property type="component" value="Unassembled WGS sequence"/>
</dbReference>
<dbReference type="EMBL" id="NHOQ01000466">
    <property type="protein sequence ID" value="PWA30043.1"/>
    <property type="molecule type" value="Genomic_DNA"/>
</dbReference>
<comment type="caution">
    <text evidence="1">The sequence shown here is derived from an EMBL/GenBank/DDBJ whole genome shotgun (WGS) entry which is preliminary data.</text>
</comment>
<dbReference type="AlphaFoldDB" id="A0A315W301"/>
<keyword evidence="2" id="KW-1185">Reference proteome</keyword>
<organism evidence="1 2">
    <name type="scientific">Gambusia affinis</name>
    <name type="common">Western mosquitofish</name>
    <name type="synonym">Heterandria affinis</name>
    <dbReference type="NCBI Taxonomy" id="33528"/>
    <lineage>
        <taxon>Eukaryota</taxon>
        <taxon>Metazoa</taxon>
        <taxon>Chordata</taxon>
        <taxon>Craniata</taxon>
        <taxon>Vertebrata</taxon>
        <taxon>Euteleostomi</taxon>
        <taxon>Actinopterygii</taxon>
        <taxon>Neopterygii</taxon>
        <taxon>Teleostei</taxon>
        <taxon>Neoteleostei</taxon>
        <taxon>Acanthomorphata</taxon>
        <taxon>Ovalentaria</taxon>
        <taxon>Atherinomorphae</taxon>
        <taxon>Cyprinodontiformes</taxon>
        <taxon>Poeciliidae</taxon>
        <taxon>Poeciliinae</taxon>
        <taxon>Gambusia</taxon>
    </lineage>
</organism>
<accession>A0A315W301</accession>
<reference evidence="1 2" key="1">
    <citation type="journal article" date="2018" name="G3 (Bethesda)">
        <title>A High-Quality Reference Genome for the Invasive Mosquitofish Gambusia affinis Using a Chicago Library.</title>
        <authorList>
            <person name="Hoffberg S.L."/>
            <person name="Troendle N.J."/>
            <person name="Glenn T.C."/>
            <person name="Mahmud O."/>
            <person name="Louha S."/>
            <person name="Chalopin D."/>
            <person name="Bennetzen J.L."/>
            <person name="Mauricio R."/>
        </authorList>
    </citation>
    <scope>NUCLEOTIDE SEQUENCE [LARGE SCALE GENOMIC DNA]</scope>
    <source>
        <strain evidence="1">NE01/NJP1002.9</strain>
        <tissue evidence="1">Muscle</tissue>
    </source>
</reference>
<gene>
    <name evidence="1" type="ORF">CCH79_00009743</name>
</gene>
<sequence>MDRERKRERFKSKQNKCTLRKMAAGNYFPSIHDKMEIHSIRSVFDTKLKQINSLPINARRDARSKTGSINWICSTGQRTEAPSTCQASNLLLKVPDYRPLDAFVVTAEDPGSASWSDEDEICELCIRLKEFELLEMMQDSAKIQCICKLFFSNTNDNRLKNLRFSGNLVKVVPHSWRPALCES</sequence>
<proteinExistence type="predicted"/>